<evidence type="ECO:0000313" key="3">
    <source>
        <dbReference type="Proteomes" id="UP000294558"/>
    </source>
</evidence>
<gene>
    <name evidence="2" type="ORF">BDK89_3214</name>
</gene>
<evidence type="ECO:0000313" key="2">
    <source>
        <dbReference type="EMBL" id="TDT17603.1"/>
    </source>
</evidence>
<dbReference type="GO" id="GO:0009055">
    <property type="term" value="F:electron transfer activity"/>
    <property type="evidence" value="ECO:0007669"/>
    <property type="project" value="TreeGrafter"/>
</dbReference>
<dbReference type="Pfam" id="PF00462">
    <property type="entry name" value="Glutaredoxin"/>
    <property type="match status" value="1"/>
</dbReference>
<dbReference type="InterPro" id="IPR002109">
    <property type="entry name" value="Glutaredoxin"/>
</dbReference>
<dbReference type="Gene3D" id="3.40.30.10">
    <property type="entry name" value="Glutaredoxin"/>
    <property type="match status" value="1"/>
</dbReference>
<dbReference type="CDD" id="cd02976">
    <property type="entry name" value="NrdH"/>
    <property type="match status" value="1"/>
</dbReference>
<dbReference type="SUPFAM" id="SSF52833">
    <property type="entry name" value="Thioredoxin-like"/>
    <property type="match status" value="1"/>
</dbReference>
<dbReference type="GO" id="GO:0045454">
    <property type="term" value="P:cell redox homeostasis"/>
    <property type="evidence" value="ECO:0007669"/>
    <property type="project" value="TreeGrafter"/>
</dbReference>
<feature type="domain" description="Glutaredoxin" evidence="1">
    <location>
        <begin position="10"/>
        <end position="68"/>
    </location>
</feature>
<proteinExistence type="predicted"/>
<dbReference type="InterPro" id="IPR051548">
    <property type="entry name" value="Grx-like_ET"/>
</dbReference>
<protein>
    <submittedName>
        <fullName evidence="2">Glutaredoxin</fullName>
    </submittedName>
</protein>
<dbReference type="Proteomes" id="UP000294558">
    <property type="component" value="Unassembled WGS sequence"/>
</dbReference>
<dbReference type="PANTHER" id="PTHR34386:SF1">
    <property type="entry name" value="GLUTAREDOXIN-LIKE PROTEIN NRDH"/>
    <property type="match status" value="1"/>
</dbReference>
<organism evidence="2 3">
    <name type="scientific">Ilumatobacter fluminis</name>
    <dbReference type="NCBI Taxonomy" id="467091"/>
    <lineage>
        <taxon>Bacteria</taxon>
        <taxon>Bacillati</taxon>
        <taxon>Actinomycetota</taxon>
        <taxon>Acidimicrobiia</taxon>
        <taxon>Acidimicrobiales</taxon>
        <taxon>Ilumatobacteraceae</taxon>
        <taxon>Ilumatobacter</taxon>
    </lineage>
</organism>
<comment type="caution">
    <text evidence="2">The sequence shown here is derived from an EMBL/GenBank/DDBJ whole genome shotgun (WGS) entry which is preliminary data.</text>
</comment>
<dbReference type="AlphaFoldDB" id="A0A4R7I4P2"/>
<dbReference type="InterPro" id="IPR036249">
    <property type="entry name" value="Thioredoxin-like_sf"/>
</dbReference>
<evidence type="ECO:0000259" key="1">
    <source>
        <dbReference type="Pfam" id="PF00462"/>
    </source>
</evidence>
<keyword evidence="3" id="KW-1185">Reference proteome</keyword>
<dbReference type="PROSITE" id="PS51354">
    <property type="entry name" value="GLUTAREDOXIN_2"/>
    <property type="match status" value="1"/>
</dbReference>
<dbReference type="EMBL" id="SOAU01000001">
    <property type="protein sequence ID" value="TDT17603.1"/>
    <property type="molecule type" value="Genomic_DNA"/>
</dbReference>
<sequence>MTTAMTPDSVNYYWRPGCPFCTMLRRGLDKAGIQTVDHNIWDDPEAAAVVREHAGGNETVPTVVIDGVAMVNPSASDVAEYLMKTAPHLLPDDFEPPEPGLLRKIFG</sequence>
<accession>A0A4R7I4P2</accession>
<reference evidence="2 3" key="1">
    <citation type="submission" date="2019-03" db="EMBL/GenBank/DDBJ databases">
        <title>Sequencing the genomes of 1000 actinobacteria strains.</title>
        <authorList>
            <person name="Klenk H.-P."/>
        </authorList>
    </citation>
    <scope>NUCLEOTIDE SEQUENCE [LARGE SCALE GENOMIC DNA]</scope>
    <source>
        <strain evidence="2 3">DSM 18936</strain>
    </source>
</reference>
<dbReference type="PANTHER" id="PTHR34386">
    <property type="entry name" value="GLUTAREDOXIN"/>
    <property type="match status" value="1"/>
</dbReference>
<name>A0A4R7I4P2_9ACTN</name>